<keyword evidence="2" id="KW-1185">Reference proteome</keyword>
<evidence type="ECO:0000313" key="2">
    <source>
        <dbReference type="Proteomes" id="UP000054166"/>
    </source>
</evidence>
<reference evidence="2" key="2">
    <citation type="submission" date="2015-01" db="EMBL/GenBank/DDBJ databases">
        <title>Evolutionary Origins and Diversification of the Mycorrhizal Mutualists.</title>
        <authorList>
            <consortium name="DOE Joint Genome Institute"/>
            <consortium name="Mycorrhizal Genomics Consortium"/>
            <person name="Kohler A."/>
            <person name="Kuo A."/>
            <person name="Nagy L.G."/>
            <person name="Floudas D."/>
            <person name="Copeland A."/>
            <person name="Barry K.W."/>
            <person name="Cichocki N."/>
            <person name="Veneault-Fourrey C."/>
            <person name="LaButti K."/>
            <person name="Lindquist E.A."/>
            <person name="Lipzen A."/>
            <person name="Lundell T."/>
            <person name="Morin E."/>
            <person name="Murat C."/>
            <person name="Riley R."/>
            <person name="Ohm R."/>
            <person name="Sun H."/>
            <person name="Tunlid A."/>
            <person name="Henrissat B."/>
            <person name="Grigoriev I.V."/>
            <person name="Hibbett D.S."/>
            <person name="Martin F."/>
        </authorList>
    </citation>
    <scope>NUCLEOTIDE SEQUENCE [LARGE SCALE GENOMIC DNA]</scope>
    <source>
        <strain evidence="2">F 1598</strain>
    </source>
</reference>
<dbReference type="AlphaFoldDB" id="A0A0C3G6A2"/>
<dbReference type="Proteomes" id="UP000054166">
    <property type="component" value="Unassembled WGS sequence"/>
</dbReference>
<proteinExistence type="predicted"/>
<organism evidence="1 2">
    <name type="scientific">Piloderma croceum (strain F 1598)</name>
    <dbReference type="NCBI Taxonomy" id="765440"/>
    <lineage>
        <taxon>Eukaryota</taxon>
        <taxon>Fungi</taxon>
        <taxon>Dikarya</taxon>
        <taxon>Basidiomycota</taxon>
        <taxon>Agaricomycotina</taxon>
        <taxon>Agaricomycetes</taxon>
        <taxon>Agaricomycetidae</taxon>
        <taxon>Atheliales</taxon>
        <taxon>Atheliaceae</taxon>
        <taxon>Piloderma</taxon>
    </lineage>
</organism>
<dbReference type="InParanoid" id="A0A0C3G6A2"/>
<dbReference type="EMBL" id="KN832983">
    <property type="protein sequence ID" value="KIM86171.1"/>
    <property type="molecule type" value="Genomic_DNA"/>
</dbReference>
<accession>A0A0C3G6A2</accession>
<reference evidence="1 2" key="1">
    <citation type="submission" date="2014-04" db="EMBL/GenBank/DDBJ databases">
        <authorList>
            <consortium name="DOE Joint Genome Institute"/>
            <person name="Kuo A."/>
            <person name="Tarkka M."/>
            <person name="Buscot F."/>
            <person name="Kohler A."/>
            <person name="Nagy L.G."/>
            <person name="Floudas D."/>
            <person name="Copeland A."/>
            <person name="Barry K.W."/>
            <person name="Cichocki N."/>
            <person name="Veneault-Fourrey C."/>
            <person name="LaButti K."/>
            <person name="Lindquist E.A."/>
            <person name="Lipzen A."/>
            <person name="Lundell T."/>
            <person name="Morin E."/>
            <person name="Murat C."/>
            <person name="Sun H."/>
            <person name="Tunlid A."/>
            <person name="Henrissat B."/>
            <person name="Grigoriev I.V."/>
            <person name="Hibbett D.S."/>
            <person name="Martin F."/>
            <person name="Nordberg H.P."/>
            <person name="Cantor M.N."/>
            <person name="Hua S.X."/>
        </authorList>
    </citation>
    <scope>NUCLEOTIDE SEQUENCE [LARGE SCALE GENOMIC DNA]</scope>
    <source>
        <strain evidence="1 2">F 1598</strain>
    </source>
</reference>
<protein>
    <submittedName>
        <fullName evidence="1">Uncharacterized protein</fullName>
    </submittedName>
</protein>
<name>A0A0C3G6A2_PILCF</name>
<sequence>MKWSNSKTILRLVVREPVRSHKRYACGIRIRGILDKRSETEETEQRPVSKFRVDSSKKVALLSALFCCLGRPAWLLRYRDKANALPTKL</sequence>
<gene>
    <name evidence="1" type="ORF">PILCRDRAFT_336001</name>
</gene>
<evidence type="ECO:0000313" key="1">
    <source>
        <dbReference type="EMBL" id="KIM86171.1"/>
    </source>
</evidence>
<dbReference type="HOGENOM" id="CLU_2455512_0_0_1"/>